<protein>
    <submittedName>
        <fullName evidence="5">GILT-like protein 2</fullName>
    </submittedName>
</protein>
<reference evidence="4" key="1">
    <citation type="submission" date="2024-06" db="UniProtKB">
        <authorList>
            <consortium name="RefSeq"/>
        </authorList>
    </citation>
    <scope>NUCLEOTIDE SEQUENCE [LARGE SCALE GENOMIC DNA]</scope>
    <source>
        <strain evidence="4">MV2-25</strain>
    </source>
</reference>
<evidence type="ECO:0000256" key="3">
    <source>
        <dbReference type="SAM" id="SignalP"/>
    </source>
</evidence>
<dbReference type="GeneID" id="5495514"/>
<feature type="chain" id="PRO_5026053151" evidence="3">
    <location>
        <begin position="20"/>
        <end position="210"/>
    </location>
</feature>
<dbReference type="InterPro" id="IPR004911">
    <property type="entry name" value="Interferon-induced_GILT"/>
</dbReference>
<dbReference type="SMR" id="A0A6I8UML0"/>
<organism evidence="4 5">
    <name type="scientific">Drosophila pseudoobscura pseudoobscura</name>
    <name type="common">Fruit fly</name>
    <dbReference type="NCBI Taxonomy" id="46245"/>
    <lineage>
        <taxon>Eukaryota</taxon>
        <taxon>Metazoa</taxon>
        <taxon>Ecdysozoa</taxon>
        <taxon>Arthropoda</taxon>
        <taxon>Hexapoda</taxon>
        <taxon>Insecta</taxon>
        <taxon>Pterygota</taxon>
        <taxon>Neoptera</taxon>
        <taxon>Endopterygota</taxon>
        <taxon>Diptera</taxon>
        <taxon>Brachycera</taxon>
        <taxon>Muscomorpha</taxon>
        <taxon>Ephydroidea</taxon>
        <taxon>Drosophilidae</taxon>
        <taxon>Drosophila</taxon>
        <taxon>Sophophora</taxon>
    </lineage>
</organism>
<dbReference type="AlphaFoldDB" id="A0A6I8UML0"/>
<evidence type="ECO:0000256" key="2">
    <source>
        <dbReference type="ARBA" id="ARBA00023180"/>
    </source>
</evidence>
<name>A0A6I8UML0_DROPS</name>
<evidence type="ECO:0000313" key="4">
    <source>
        <dbReference type="Proteomes" id="UP000001819"/>
    </source>
</evidence>
<evidence type="ECO:0000313" key="5">
    <source>
        <dbReference type="RefSeq" id="XP_001357816.2"/>
    </source>
</evidence>
<sequence>MRAFVFVCLLMCIMALASARRHHARETEESDKLAVTLYYESLCPYCMTFVTTQLGPSMLLNDRLPFADLQLIPYGNAHLDDEGNVVCQHGVEECDLNAWHGCILQHHNITEAMTMIACMMRGKKNRLDKCAEHYSIDVSDVKECRNSRSVNDILKEYGRETAEVKHQGVPAVALDYVYNVEEQSSLLNHFDIVFCAQYELMYHLKLKNCV</sequence>
<evidence type="ECO:0000256" key="1">
    <source>
        <dbReference type="ARBA" id="ARBA00005679"/>
    </source>
</evidence>
<keyword evidence="3" id="KW-0732">Signal</keyword>
<dbReference type="GO" id="GO:0016671">
    <property type="term" value="F:oxidoreductase activity, acting on a sulfur group of donors, disulfide as acceptor"/>
    <property type="evidence" value="ECO:0007669"/>
    <property type="project" value="InterPro"/>
</dbReference>
<dbReference type="OMA" id="FCAKYKE"/>
<accession>A0A6I8UML0</accession>
<dbReference type="InterPro" id="IPR036249">
    <property type="entry name" value="Thioredoxin-like_sf"/>
</dbReference>
<dbReference type="SUPFAM" id="SSF52833">
    <property type="entry name" value="Thioredoxin-like"/>
    <property type="match status" value="1"/>
</dbReference>
<proteinExistence type="inferred from homology"/>
<dbReference type="Pfam" id="PF03227">
    <property type="entry name" value="GILT"/>
    <property type="match status" value="1"/>
</dbReference>
<dbReference type="KEGG" id="dpo:5495514"/>
<comment type="similarity">
    <text evidence="1">Belongs to the GILT family.</text>
</comment>
<dbReference type="Bgee" id="FBgn0070177">
    <property type="expression patterns" value="Expressed in male reproductive system and 3 other cell types or tissues"/>
</dbReference>
<dbReference type="Gene3D" id="3.40.30.10">
    <property type="entry name" value="Glutaredoxin"/>
    <property type="match status" value="1"/>
</dbReference>
<dbReference type="RefSeq" id="XP_001357816.2">
    <property type="nucleotide sequence ID" value="XM_001357779.4"/>
</dbReference>
<feature type="signal peptide" evidence="3">
    <location>
        <begin position="1"/>
        <end position="19"/>
    </location>
</feature>
<dbReference type="PANTHER" id="PTHR13234">
    <property type="entry name" value="GAMMA-INTERFERON INDUCIBLE LYSOSOMAL THIOL REDUCTASE GILT"/>
    <property type="match status" value="1"/>
</dbReference>
<reference evidence="5" key="2">
    <citation type="submission" date="2025-08" db="UniProtKB">
        <authorList>
            <consortium name="RefSeq"/>
        </authorList>
    </citation>
    <scope>IDENTIFICATION</scope>
    <source>
        <strain evidence="5">MV-25-SWS-2005</strain>
        <tissue evidence="5">Whole body</tissue>
    </source>
</reference>
<dbReference type="InParanoid" id="A0A6I8UML0"/>
<dbReference type="Proteomes" id="UP000001819">
    <property type="component" value="Chromosome 2"/>
</dbReference>
<keyword evidence="4" id="KW-1185">Reference proteome</keyword>
<gene>
    <name evidence="5" type="primary">GILT2</name>
</gene>
<dbReference type="PANTHER" id="PTHR13234:SF73">
    <property type="entry name" value="GILT-LIKE PROTEIN 2-RELATED"/>
    <property type="match status" value="1"/>
</dbReference>
<keyword evidence="2" id="KW-0325">Glycoprotein</keyword>